<dbReference type="PANTHER" id="PTHR31030:SF1">
    <property type="entry name" value="PLASMA MEMBRANE FUSION PROTEIN PRM1"/>
    <property type="match status" value="1"/>
</dbReference>
<keyword evidence="9 11" id="KW-0472">Membrane</keyword>
<dbReference type="HOGENOM" id="CLU_010191_1_0_1"/>
<dbReference type="KEGG" id="tbl:TBLA_0A05280"/>
<name>I2GW19_HENB6</name>
<comment type="caution">
    <text evidence="11">Lacks conserved residue(s) required for the propagation of feature annotation.</text>
</comment>
<dbReference type="InterPro" id="IPR026777">
    <property type="entry name" value="PRM1"/>
</dbReference>
<feature type="transmembrane region" description="Helical" evidence="11">
    <location>
        <begin position="644"/>
        <end position="666"/>
    </location>
</feature>
<organism evidence="12 13">
    <name type="scientific">Henningerozyma blattae (strain ATCC 34711 / CBS 6284 / DSM 70876 / NBRC 10599 / NRRL Y-10934 / UCD 77-7)</name>
    <name type="common">Yeast</name>
    <name type="synonym">Tetrapisispora blattae</name>
    <dbReference type="NCBI Taxonomy" id="1071380"/>
    <lineage>
        <taxon>Eukaryota</taxon>
        <taxon>Fungi</taxon>
        <taxon>Dikarya</taxon>
        <taxon>Ascomycota</taxon>
        <taxon>Saccharomycotina</taxon>
        <taxon>Saccharomycetes</taxon>
        <taxon>Saccharomycetales</taxon>
        <taxon>Saccharomycetaceae</taxon>
        <taxon>Henningerozyma</taxon>
    </lineage>
</organism>
<dbReference type="OMA" id="NVFGWVN"/>
<dbReference type="GeneID" id="14493117"/>
<dbReference type="GO" id="GO:0043332">
    <property type="term" value="C:mating projection tip"/>
    <property type="evidence" value="ECO:0007669"/>
    <property type="project" value="UniProtKB-UniRule"/>
</dbReference>
<evidence type="ECO:0000256" key="11">
    <source>
        <dbReference type="RuleBase" id="RU366035"/>
    </source>
</evidence>
<dbReference type="OrthoDB" id="5356111at2759"/>
<evidence type="ECO:0000256" key="6">
    <source>
        <dbReference type="ARBA" id="ARBA00022692"/>
    </source>
</evidence>
<feature type="transmembrane region" description="Helical" evidence="11">
    <location>
        <begin position="298"/>
        <end position="320"/>
    </location>
</feature>
<evidence type="ECO:0000256" key="3">
    <source>
        <dbReference type="ARBA" id="ARBA00010780"/>
    </source>
</evidence>
<keyword evidence="5 11" id="KW-1003">Cell membrane</keyword>
<dbReference type="eggNOG" id="ENOG502QRP5">
    <property type="taxonomic scope" value="Eukaryota"/>
</dbReference>
<evidence type="ECO:0000256" key="10">
    <source>
        <dbReference type="ARBA" id="ARBA00023180"/>
    </source>
</evidence>
<keyword evidence="7 11" id="KW-0184">Conjugation</keyword>
<evidence type="ECO:0000256" key="4">
    <source>
        <dbReference type="ARBA" id="ARBA00017621"/>
    </source>
</evidence>
<evidence type="ECO:0000256" key="5">
    <source>
        <dbReference type="ARBA" id="ARBA00022475"/>
    </source>
</evidence>
<evidence type="ECO:0000256" key="8">
    <source>
        <dbReference type="ARBA" id="ARBA00022989"/>
    </source>
</evidence>
<dbReference type="FunCoup" id="I2GW19">
    <property type="interactions" value="52"/>
</dbReference>
<reference evidence="12 13" key="1">
    <citation type="journal article" date="2011" name="Proc. Natl. Acad. Sci. U.S.A.">
        <title>Evolutionary erosion of yeast sex chromosomes by mating-type switching accidents.</title>
        <authorList>
            <person name="Gordon J.L."/>
            <person name="Armisen D."/>
            <person name="Proux-Wera E."/>
            <person name="Oheigeartaigh S.S."/>
            <person name="Byrne K.P."/>
            <person name="Wolfe K.H."/>
        </authorList>
    </citation>
    <scope>NUCLEOTIDE SEQUENCE [LARGE SCALE GENOMIC DNA]</scope>
    <source>
        <strain evidence="13">ATCC 34711 / CBS 6284 / DSM 70876 / NBRC 10599 / NRRL Y-10934 / UCD 77-7</strain>
    </source>
</reference>
<keyword evidence="10" id="KW-0325">Glycoprotein</keyword>
<evidence type="ECO:0000256" key="2">
    <source>
        <dbReference type="ARBA" id="ARBA00004651"/>
    </source>
</evidence>
<sequence>MQLASYLQLNDRISQSWINIYTIGIMLVVVKLIFFYFSITSSMNTAQNFILSKCSTIDEYYNKMMENTPHYLGVMGNYLIEKSIEESVKASLYTLSLLVYASEELVSFMIDLYLGTYECLLVSFIDGTVDVATNATEKLIDFVNSSVGTVANELDDGLDDISKFINKIVKVADKVESFFTDDDDNDNGDSSVSKVNLTISGLRHLYIPSSIDDKLEELSAKTPNFQQLKNETKHLISIPFEKVRTELKTVNTSKYFQNKDMLYIPELKSIDTTNGGVCSDNKENIIKFFQNSGHELKITTIVCIVILIVIGIGAIIPIIWEEYVLWRNVNMMKQEYRNFTKHSNSNYTEMGDVSSSSGDSEYSLREKNPFGDVNVISNTEHFDIIESYQKCFNVWNTRITNSIGKIVCFVGNKNEKMSKAKQIQTRWIISYIFSERALCLLGVALLGILACILQFIIIKILGDFVRNGKNSSLAHSVSSLSKSSARQQISNELNKWGASTNDYIQYTETQINDDVFGWVNTTTTSINGTVNKMINGIDETLADIFNGTLLYKPMKTVVGCIIENKLYTIRNGLTWVHDKAEIKLPSINVTQIHEAITSSNTTTNSTSSDSSSTSREISNELSEFTQEVRNAILTILAQFYKSTLYELAVAFTLLGLWILQIPIALLRLRYHYKVK</sequence>
<evidence type="ECO:0000256" key="1">
    <source>
        <dbReference type="ARBA" id="ARBA00002512"/>
    </source>
</evidence>
<comment type="subcellular location">
    <subcellularLocation>
        <location evidence="2 11">Cell membrane</location>
        <topology evidence="2 11">Multi-pass membrane protein</topology>
    </subcellularLocation>
</comment>
<keyword evidence="13" id="KW-1185">Reference proteome</keyword>
<keyword evidence="8 11" id="KW-1133">Transmembrane helix</keyword>
<evidence type="ECO:0000256" key="7">
    <source>
        <dbReference type="ARBA" id="ARBA00022971"/>
    </source>
</evidence>
<dbReference type="RefSeq" id="XP_004177840.1">
    <property type="nucleotide sequence ID" value="XM_004177792.1"/>
</dbReference>
<feature type="transmembrane region" description="Helical" evidence="11">
    <location>
        <begin position="437"/>
        <end position="457"/>
    </location>
</feature>
<dbReference type="PANTHER" id="PTHR31030">
    <property type="entry name" value="PLASMA MEMBRANE FUSION PROTEIN PRM1"/>
    <property type="match status" value="1"/>
</dbReference>
<dbReference type="InParanoid" id="I2GW19"/>
<comment type="function">
    <text evidence="1 11">Involved in cell fusion during mating by stabilizing the plasma membrane fusion event.</text>
</comment>
<evidence type="ECO:0000313" key="12">
    <source>
        <dbReference type="EMBL" id="CCH58321.1"/>
    </source>
</evidence>
<dbReference type="Proteomes" id="UP000002866">
    <property type="component" value="Chromosome 1"/>
</dbReference>
<accession>I2GW19</accession>
<dbReference type="STRING" id="1071380.I2GW19"/>
<protein>
    <recommendedName>
        <fullName evidence="4 11">Plasma membrane fusion protein PRM1</fullName>
    </recommendedName>
</protein>
<dbReference type="EMBL" id="HE806316">
    <property type="protein sequence ID" value="CCH58321.1"/>
    <property type="molecule type" value="Genomic_DNA"/>
</dbReference>
<feature type="transmembrane region" description="Helical" evidence="11">
    <location>
        <begin position="20"/>
        <end position="39"/>
    </location>
</feature>
<gene>
    <name evidence="12" type="primary">TBLA0A05280</name>
    <name evidence="12" type="ORF">TBLA_0A05280</name>
</gene>
<dbReference type="GO" id="GO:0032220">
    <property type="term" value="P:plasma membrane fusion involved in cytogamy"/>
    <property type="evidence" value="ECO:0007669"/>
    <property type="project" value="EnsemblFungi"/>
</dbReference>
<dbReference type="GO" id="GO:0005886">
    <property type="term" value="C:plasma membrane"/>
    <property type="evidence" value="ECO:0007669"/>
    <property type="project" value="UniProtKB-SubCell"/>
</dbReference>
<evidence type="ECO:0000256" key="9">
    <source>
        <dbReference type="ARBA" id="ARBA00023136"/>
    </source>
</evidence>
<proteinExistence type="inferred from homology"/>
<evidence type="ECO:0000313" key="13">
    <source>
        <dbReference type="Proteomes" id="UP000002866"/>
    </source>
</evidence>
<dbReference type="AlphaFoldDB" id="I2GW19"/>
<keyword evidence="6 11" id="KW-0812">Transmembrane</keyword>
<comment type="similarity">
    <text evidence="3 11">Belongs to the PRM1 family.</text>
</comment>